<dbReference type="PANTHER" id="PTHR23420">
    <property type="entry name" value="ADENOSYLHOMOCYSTEINASE"/>
    <property type="match status" value="1"/>
</dbReference>
<dbReference type="EMBL" id="CAFBQR010000128">
    <property type="protein sequence ID" value="CAB5064685.1"/>
    <property type="molecule type" value="Genomic_DNA"/>
</dbReference>
<dbReference type="GO" id="GO:0033353">
    <property type="term" value="P:S-adenosylmethionine cycle"/>
    <property type="evidence" value="ECO:0007669"/>
    <property type="project" value="TreeGrafter"/>
</dbReference>
<proteinExistence type="predicted"/>
<protein>
    <submittedName>
        <fullName evidence="1">Unannotated protein</fullName>
    </submittedName>
</protein>
<dbReference type="InterPro" id="IPR000043">
    <property type="entry name" value="Adenosylhomocysteinase-like"/>
</dbReference>
<dbReference type="GO" id="GO:0004013">
    <property type="term" value="F:adenosylhomocysteinase activity"/>
    <property type="evidence" value="ECO:0007669"/>
    <property type="project" value="TreeGrafter"/>
</dbReference>
<accession>A0A6J7UFM3</accession>
<dbReference type="SUPFAM" id="SSF51735">
    <property type="entry name" value="NAD(P)-binding Rossmann-fold domains"/>
    <property type="match status" value="1"/>
</dbReference>
<gene>
    <name evidence="1" type="ORF">UFOPK4348_00680</name>
</gene>
<dbReference type="AlphaFoldDB" id="A0A6J7UFM3"/>
<dbReference type="SUPFAM" id="SSF52283">
    <property type="entry name" value="Formate/glycerate dehydrogenase catalytic domain-like"/>
    <property type="match status" value="1"/>
</dbReference>
<dbReference type="InterPro" id="IPR036291">
    <property type="entry name" value="NAD(P)-bd_dom_sf"/>
</dbReference>
<sequence length="104" mass="11393">MRHQTDEYVLADGRRLLLLAEGRLVNLGAAEGHPASVMDMSFSDQALTAEYLVKEAKNLPAGVHNVPTYIDKEVASLKLISMGGHIDTLTPAQDMYLNSWEHGS</sequence>
<dbReference type="GO" id="GO:0005829">
    <property type="term" value="C:cytosol"/>
    <property type="evidence" value="ECO:0007669"/>
    <property type="project" value="TreeGrafter"/>
</dbReference>
<dbReference type="Pfam" id="PF05221">
    <property type="entry name" value="AdoHcyase"/>
    <property type="match status" value="1"/>
</dbReference>
<dbReference type="PANTHER" id="PTHR23420:SF0">
    <property type="entry name" value="ADENOSYLHOMOCYSTEINASE"/>
    <property type="match status" value="1"/>
</dbReference>
<dbReference type="Gene3D" id="3.40.50.1480">
    <property type="entry name" value="Adenosylhomocysteinase-like"/>
    <property type="match status" value="1"/>
</dbReference>
<name>A0A6J7UFM3_9ZZZZ</name>
<evidence type="ECO:0000313" key="1">
    <source>
        <dbReference type="EMBL" id="CAB5064685.1"/>
    </source>
</evidence>
<reference evidence="1" key="1">
    <citation type="submission" date="2020-05" db="EMBL/GenBank/DDBJ databases">
        <authorList>
            <person name="Chiriac C."/>
            <person name="Salcher M."/>
            <person name="Ghai R."/>
            <person name="Kavagutti S V."/>
        </authorList>
    </citation>
    <scope>NUCLEOTIDE SEQUENCE</scope>
</reference>
<dbReference type="Gene3D" id="3.40.50.720">
    <property type="entry name" value="NAD(P)-binding Rossmann-like Domain"/>
    <property type="match status" value="1"/>
</dbReference>
<organism evidence="1">
    <name type="scientific">freshwater metagenome</name>
    <dbReference type="NCBI Taxonomy" id="449393"/>
    <lineage>
        <taxon>unclassified sequences</taxon>
        <taxon>metagenomes</taxon>
        <taxon>ecological metagenomes</taxon>
    </lineage>
</organism>
<dbReference type="InterPro" id="IPR042172">
    <property type="entry name" value="Adenosylhomocyst_ase-like_sf"/>
</dbReference>